<name>A0ABD0JYQ5_9CAEN</name>
<evidence type="ECO:0000256" key="6">
    <source>
        <dbReference type="ARBA" id="ARBA00022989"/>
    </source>
</evidence>
<dbReference type="PANTHER" id="PTHR24365:SF541">
    <property type="entry name" value="PROTEIN TOLL-RELATED"/>
    <property type="match status" value="1"/>
</dbReference>
<comment type="caution">
    <text evidence="9">The sequence shown here is derived from an EMBL/GenBank/DDBJ whole genome shotgun (WGS) entry which is preliminary data.</text>
</comment>
<keyword evidence="10" id="KW-1185">Reference proteome</keyword>
<reference evidence="9 10" key="1">
    <citation type="journal article" date="2023" name="Sci. Data">
        <title>Genome assembly of the Korean intertidal mud-creeper Batillaria attramentaria.</title>
        <authorList>
            <person name="Patra A.K."/>
            <person name="Ho P.T."/>
            <person name="Jun S."/>
            <person name="Lee S.J."/>
            <person name="Kim Y."/>
            <person name="Won Y.J."/>
        </authorList>
    </citation>
    <scope>NUCLEOTIDE SEQUENCE [LARGE SCALE GENOMIC DNA]</scope>
    <source>
        <strain evidence="9">Wonlab-2016</strain>
    </source>
</reference>
<organism evidence="9 10">
    <name type="scientific">Batillaria attramentaria</name>
    <dbReference type="NCBI Taxonomy" id="370345"/>
    <lineage>
        <taxon>Eukaryota</taxon>
        <taxon>Metazoa</taxon>
        <taxon>Spiralia</taxon>
        <taxon>Lophotrochozoa</taxon>
        <taxon>Mollusca</taxon>
        <taxon>Gastropoda</taxon>
        <taxon>Caenogastropoda</taxon>
        <taxon>Sorbeoconcha</taxon>
        <taxon>Cerithioidea</taxon>
        <taxon>Batillariidae</taxon>
        <taxon>Batillaria</taxon>
    </lineage>
</organism>
<keyword evidence="5" id="KW-0677">Repeat</keyword>
<dbReference type="SUPFAM" id="SSF52058">
    <property type="entry name" value="L domain-like"/>
    <property type="match status" value="1"/>
</dbReference>
<keyword evidence="6" id="KW-1133">Transmembrane helix</keyword>
<keyword evidence="7" id="KW-0472">Membrane</keyword>
<dbReference type="InterPro" id="IPR001611">
    <property type="entry name" value="Leu-rich_rpt"/>
</dbReference>
<evidence type="ECO:0000256" key="3">
    <source>
        <dbReference type="ARBA" id="ARBA00022692"/>
    </source>
</evidence>
<feature type="non-terminal residue" evidence="9">
    <location>
        <position position="1"/>
    </location>
</feature>
<keyword evidence="4" id="KW-0732">Signal</keyword>
<dbReference type="GO" id="GO:0016020">
    <property type="term" value="C:membrane"/>
    <property type="evidence" value="ECO:0007669"/>
    <property type="project" value="UniProtKB-SubCell"/>
</dbReference>
<keyword evidence="3" id="KW-0812">Transmembrane</keyword>
<dbReference type="Gene3D" id="3.80.10.10">
    <property type="entry name" value="Ribonuclease Inhibitor"/>
    <property type="match status" value="1"/>
</dbReference>
<keyword evidence="8" id="KW-0325">Glycoprotein</keyword>
<evidence type="ECO:0000256" key="2">
    <source>
        <dbReference type="ARBA" id="ARBA00022614"/>
    </source>
</evidence>
<evidence type="ECO:0000256" key="1">
    <source>
        <dbReference type="ARBA" id="ARBA00004167"/>
    </source>
</evidence>
<dbReference type="EMBL" id="JACVVK020000297">
    <property type="protein sequence ID" value="KAK7479668.1"/>
    <property type="molecule type" value="Genomic_DNA"/>
</dbReference>
<evidence type="ECO:0000256" key="8">
    <source>
        <dbReference type="ARBA" id="ARBA00023180"/>
    </source>
</evidence>
<dbReference type="AlphaFoldDB" id="A0ABD0JYQ5"/>
<gene>
    <name evidence="9" type="ORF">BaRGS_00029044</name>
</gene>
<dbReference type="InterPro" id="IPR032675">
    <property type="entry name" value="LRR_dom_sf"/>
</dbReference>
<comment type="subcellular location">
    <subcellularLocation>
        <location evidence="1">Membrane</location>
        <topology evidence="1">Single-pass membrane protein</topology>
    </subcellularLocation>
</comment>
<evidence type="ECO:0000256" key="7">
    <source>
        <dbReference type="ARBA" id="ARBA00023136"/>
    </source>
</evidence>
<evidence type="ECO:0000256" key="4">
    <source>
        <dbReference type="ARBA" id="ARBA00022729"/>
    </source>
</evidence>
<evidence type="ECO:0000313" key="10">
    <source>
        <dbReference type="Proteomes" id="UP001519460"/>
    </source>
</evidence>
<proteinExistence type="predicted"/>
<dbReference type="PANTHER" id="PTHR24365">
    <property type="entry name" value="TOLL-LIKE RECEPTOR"/>
    <property type="match status" value="1"/>
</dbReference>
<keyword evidence="2" id="KW-0433">Leucine-rich repeat</keyword>
<dbReference type="InterPro" id="IPR003591">
    <property type="entry name" value="Leu-rich_rpt_typical-subtyp"/>
</dbReference>
<feature type="non-terminal residue" evidence="9">
    <location>
        <position position="494"/>
    </location>
</feature>
<sequence length="494" mass="55363">EWQYSGDAEKPKQSRSFTSSSMRKTVCKCLVLEFLQIAVIKADTSDPDDTEEYHNETGLHQDYHIGLMLYESFRGRQDERLQRLQNQHFQHAVFVSSYASEDLSGRDSYPDRIIHILLVLVVARLLTAQSPDQNGVEVQVNNAFGQASKQSGIQPPFCFEDKCTCAGTVANCARNHGKLTFVPKFHENITFLDFSYNNLRYIPADFFVNVTSLTGVDLSSNELRHISEDAFRGLPHINKIILNQNYNLTFDLLEPVFKVTSLRHIDVHGCALGPIPDDLFYRFPLTNLTELYLGHNILRRLNFTVFKPLVKLESLRLDSNRISDNFVQTVLGTAAFRKHDNSHLSTTVRGRNPPPGEFNKENTFVIGRTGPARSVCSEPGKKNGSVMAQLESEVSALSAPTASNMTRLAIIRSVPLNYGTQEGVGVLIRGSCDAESSSSDKLQHHPQKIESLLDAQCSHGRVTDGSSAEVTHATVDMNPAAPRVLHRRKWRHLE</sequence>
<evidence type="ECO:0000313" key="9">
    <source>
        <dbReference type="EMBL" id="KAK7479668.1"/>
    </source>
</evidence>
<dbReference type="SMART" id="SM00369">
    <property type="entry name" value="LRR_TYP"/>
    <property type="match status" value="5"/>
</dbReference>
<dbReference type="Proteomes" id="UP001519460">
    <property type="component" value="Unassembled WGS sequence"/>
</dbReference>
<protein>
    <submittedName>
        <fullName evidence="9">Uncharacterized protein</fullName>
    </submittedName>
</protein>
<dbReference type="Pfam" id="PF13855">
    <property type="entry name" value="LRR_8"/>
    <property type="match status" value="2"/>
</dbReference>
<accession>A0ABD0JYQ5</accession>
<evidence type="ECO:0000256" key="5">
    <source>
        <dbReference type="ARBA" id="ARBA00022737"/>
    </source>
</evidence>